<sequence length="123" mass="13615">MTKSTKYLTKLADQLESNETLKQEALKSLGSTVSFEVEDKKSGPTYWLLDAKSKGSLQQTETLAEEADIKIKVGDVPLRRLIDGKTSAQKLFMTGKLKIKGNVMKAANVEKLLKFVGPERAKL</sequence>
<dbReference type="PANTHER" id="PTHR10094:SF25">
    <property type="entry name" value="SCP2 STEROL-BINDING DOMAIN-CONTAINING PROTEIN 1"/>
    <property type="match status" value="1"/>
</dbReference>
<name>A0A9P8T3N5_9ASCO</name>
<dbReference type="Gene3D" id="3.30.1050.10">
    <property type="entry name" value="SCP2 sterol-binding domain"/>
    <property type="match status" value="1"/>
</dbReference>
<comment type="caution">
    <text evidence="2">The sequence shown here is derived from an EMBL/GenBank/DDBJ whole genome shotgun (WGS) entry which is preliminary data.</text>
</comment>
<dbReference type="EMBL" id="JAEUBE010000352">
    <property type="protein sequence ID" value="KAH3663996.1"/>
    <property type="molecule type" value="Genomic_DNA"/>
</dbReference>
<dbReference type="InterPro" id="IPR003033">
    <property type="entry name" value="SCP2_sterol-bd_dom"/>
</dbReference>
<dbReference type="Pfam" id="PF02036">
    <property type="entry name" value="SCP2"/>
    <property type="match status" value="1"/>
</dbReference>
<gene>
    <name evidence="2" type="ORF">OGAPHI_004710</name>
</gene>
<feature type="domain" description="SCP2" evidence="1">
    <location>
        <begin position="14"/>
        <end position="114"/>
    </location>
</feature>
<reference evidence="2" key="1">
    <citation type="journal article" date="2021" name="Open Biol.">
        <title>Shared evolutionary footprints suggest mitochondrial oxidative damage underlies multiple complex I losses in fungi.</title>
        <authorList>
            <person name="Schikora-Tamarit M.A."/>
            <person name="Marcet-Houben M."/>
            <person name="Nosek J."/>
            <person name="Gabaldon T."/>
        </authorList>
    </citation>
    <scope>NUCLEOTIDE SEQUENCE</scope>
    <source>
        <strain evidence="2">CBS6075</strain>
    </source>
</reference>
<proteinExistence type="predicted"/>
<accession>A0A9P8T3N5</accession>
<dbReference type="AlphaFoldDB" id="A0A9P8T3N5"/>
<dbReference type="RefSeq" id="XP_046060276.1">
    <property type="nucleotide sequence ID" value="XM_046205818.1"/>
</dbReference>
<dbReference type="PANTHER" id="PTHR10094">
    <property type="entry name" value="STEROL CARRIER PROTEIN 2 SCP-2 FAMILY PROTEIN"/>
    <property type="match status" value="1"/>
</dbReference>
<organism evidence="2 3">
    <name type="scientific">Ogataea philodendri</name>
    <dbReference type="NCBI Taxonomy" id="1378263"/>
    <lineage>
        <taxon>Eukaryota</taxon>
        <taxon>Fungi</taxon>
        <taxon>Dikarya</taxon>
        <taxon>Ascomycota</taxon>
        <taxon>Saccharomycotina</taxon>
        <taxon>Pichiomycetes</taxon>
        <taxon>Pichiales</taxon>
        <taxon>Pichiaceae</taxon>
        <taxon>Ogataea</taxon>
    </lineage>
</organism>
<dbReference type="SUPFAM" id="SSF55718">
    <property type="entry name" value="SCP-like"/>
    <property type="match status" value="1"/>
</dbReference>
<dbReference type="GO" id="GO:0005829">
    <property type="term" value="C:cytosol"/>
    <property type="evidence" value="ECO:0007669"/>
    <property type="project" value="TreeGrafter"/>
</dbReference>
<evidence type="ECO:0000313" key="2">
    <source>
        <dbReference type="EMBL" id="KAH3663996.1"/>
    </source>
</evidence>
<dbReference type="OrthoDB" id="10265837at2759"/>
<reference evidence="2" key="2">
    <citation type="submission" date="2021-01" db="EMBL/GenBank/DDBJ databases">
        <authorList>
            <person name="Schikora-Tamarit M.A."/>
        </authorList>
    </citation>
    <scope>NUCLEOTIDE SEQUENCE</scope>
    <source>
        <strain evidence="2">CBS6075</strain>
    </source>
</reference>
<evidence type="ECO:0000313" key="3">
    <source>
        <dbReference type="Proteomes" id="UP000769157"/>
    </source>
</evidence>
<dbReference type="Proteomes" id="UP000769157">
    <property type="component" value="Unassembled WGS sequence"/>
</dbReference>
<protein>
    <recommendedName>
        <fullName evidence="1">SCP2 domain-containing protein</fullName>
    </recommendedName>
</protein>
<keyword evidence="3" id="KW-1185">Reference proteome</keyword>
<dbReference type="GeneID" id="70236675"/>
<dbReference type="InterPro" id="IPR036527">
    <property type="entry name" value="SCP2_sterol-bd_dom_sf"/>
</dbReference>
<evidence type="ECO:0000259" key="1">
    <source>
        <dbReference type="Pfam" id="PF02036"/>
    </source>
</evidence>